<dbReference type="EMBL" id="JAGGKK010000014">
    <property type="protein sequence ID" value="MBP1949728.1"/>
    <property type="molecule type" value="Genomic_DNA"/>
</dbReference>
<evidence type="ECO:0000313" key="2">
    <source>
        <dbReference type="EMBL" id="MBP1949728.1"/>
    </source>
</evidence>
<feature type="domain" description="NERD" evidence="1">
    <location>
        <begin position="41"/>
        <end position="160"/>
    </location>
</feature>
<comment type="caution">
    <text evidence="2">The sequence shown here is derived from an EMBL/GenBank/DDBJ whole genome shotgun (WGS) entry which is preliminary data.</text>
</comment>
<protein>
    <submittedName>
        <fullName evidence="2">Zn ribbon nucleic-acid-binding protein</fullName>
    </submittedName>
</protein>
<dbReference type="PROSITE" id="PS50965">
    <property type="entry name" value="NERD"/>
    <property type="match status" value="1"/>
</dbReference>
<organism evidence="2 3">
    <name type="scientific">Virgibacillus litoralis</name>
    <dbReference type="NCBI Taxonomy" id="578221"/>
    <lineage>
        <taxon>Bacteria</taxon>
        <taxon>Bacillati</taxon>
        <taxon>Bacillota</taxon>
        <taxon>Bacilli</taxon>
        <taxon>Bacillales</taxon>
        <taxon>Bacillaceae</taxon>
        <taxon>Virgibacillus</taxon>
    </lineage>
</organism>
<accession>A0ABS4HFT7</accession>
<dbReference type="InterPro" id="IPR011528">
    <property type="entry name" value="NERD"/>
</dbReference>
<evidence type="ECO:0000313" key="3">
    <source>
        <dbReference type="Proteomes" id="UP001519328"/>
    </source>
</evidence>
<sequence length="336" mass="39791">MFVKPFEVPKHILQAEALDTRTPVNHIQKETINKKARNLRTGYNGEKSMEFFLSFLPEHEFIIFHYLRIPDKQGHFQIDILLLSLKFFLIIEVKNIYDNMHFDGMGQAYRNNNDEIEVFTNPVDQVNLQHRRFLDYLRKYDLPSIPIEKIVVYSRDDTFLKNITNNKTINEIVMHKEKVLPRIEEFSEMYQTTSFSEDQLMGITFKLLEEHEPEEYNGMKKFDVTPKEFVKGVFCPECGKVPMLWRGGKWRCTDCGCTSRNAHRSVLADFALLVGDYINNRQAREFLQVWSEYSVKRLLQQEHFDQIGEKSGRKYRLDVEKLLNPEVHKKSTDVHN</sequence>
<dbReference type="Proteomes" id="UP001519328">
    <property type="component" value="Unassembled WGS sequence"/>
</dbReference>
<evidence type="ECO:0000259" key="1">
    <source>
        <dbReference type="PROSITE" id="PS50965"/>
    </source>
</evidence>
<reference evidence="2 3" key="1">
    <citation type="submission" date="2021-03" db="EMBL/GenBank/DDBJ databases">
        <title>Genomic Encyclopedia of Type Strains, Phase IV (KMG-IV): sequencing the most valuable type-strain genomes for metagenomic binning, comparative biology and taxonomic classification.</title>
        <authorList>
            <person name="Goeker M."/>
        </authorList>
    </citation>
    <scope>NUCLEOTIDE SEQUENCE [LARGE SCALE GENOMIC DNA]</scope>
    <source>
        <strain evidence="2 3">DSM 21085</strain>
    </source>
</reference>
<keyword evidence="3" id="KW-1185">Reference proteome</keyword>
<gene>
    <name evidence="2" type="ORF">J2Z82_002668</name>
</gene>
<name>A0ABS4HFT7_9BACI</name>
<dbReference type="RefSeq" id="WP_209481204.1">
    <property type="nucleotide sequence ID" value="NZ_JAGGKK010000014.1"/>
</dbReference>
<proteinExistence type="predicted"/>
<dbReference type="Pfam" id="PF08378">
    <property type="entry name" value="NERD"/>
    <property type="match status" value="1"/>
</dbReference>